<accession>A0A2T3ASU1</accession>
<feature type="compositionally biased region" description="Low complexity" evidence="1">
    <location>
        <begin position="154"/>
        <end position="165"/>
    </location>
</feature>
<dbReference type="InParanoid" id="A0A2T3ASU1"/>
<proteinExistence type="predicted"/>
<dbReference type="Proteomes" id="UP000241818">
    <property type="component" value="Unassembled WGS sequence"/>
</dbReference>
<reference evidence="2 3" key="1">
    <citation type="journal article" date="2018" name="New Phytol.">
        <title>Comparative genomics and transcriptomics depict ericoid mycorrhizal fungi as versatile saprotrophs and plant mutualists.</title>
        <authorList>
            <person name="Martino E."/>
            <person name="Morin E."/>
            <person name="Grelet G.A."/>
            <person name="Kuo A."/>
            <person name="Kohler A."/>
            <person name="Daghino S."/>
            <person name="Barry K.W."/>
            <person name="Cichocki N."/>
            <person name="Clum A."/>
            <person name="Dockter R.B."/>
            <person name="Hainaut M."/>
            <person name="Kuo R.C."/>
            <person name="LaButti K."/>
            <person name="Lindahl B.D."/>
            <person name="Lindquist E.A."/>
            <person name="Lipzen A."/>
            <person name="Khouja H.R."/>
            <person name="Magnuson J."/>
            <person name="Murat C."/>
            <person name="Ohm R.A."/>
            <person name="Singer S.W."/>
            <person name="Spatafora J.W."/>
            <person name="Wang M."/>
            <person name="Veneault-Fourrey C."/>
            <person name="Henrissat B."/>
            <person name="Grigoriev I.V."/>
            <person name="Martin F.M."/>
            <person name="Perotto S."/>
        </authorList>
    </citation>
    <scope>NUCLEOTIDE SEQUENCE [LARGE SCALE GENOMIC DNA]</scope>
    <source>
        <strain evidence="2 3">ATCC 22711</strain>
    </source>
</reference>
<dbReference type="RefSeq" id="XP_024717716.1">
    <property type="nucleotide sequence ID" value="XM_024863704.1"/>
</dbReference>
<dbReference type="GeneID" id="36571785"/>
<evidence type="ECO:0000256" key="1">
    <source>
        <dbReference type="SAM" id="MobiDB-lite"/>
    </source>
</evidence>
<evidence type="ECO:0000313" key="3">
    <source>
        <dbReference type="Proteomes" id="UP000241818"/>
    </source>
</evidence>
<gene>
    <name evidence="2" type="ORF">M430DRAFT_175723</name>
</gene>
<name>A0A2T3ASU1_AMORE</name>
<feature type="region of interest" description="Disordered" evidence="1">
    <location>
        <begin position="116"/>
        <end position="197"/>
    </location>
</feature>
<dbReference type="AlphaFoldDB" id="A0A2T3ASU1"/>
<protein>
    <submittedName>
        <fullName evidence="2">Uncharacterized protein</fullName>
    </submittedName>
</protein>
<feature type="compositionally biased region" description="Low complexity" evidence="1">
    <location>
        <begin position="137"/>
        <end position="147"/>
    </location>
</feature>
<evidence type="ECO:0000313" key="2">
    <source>
        <dbReference type="EMBL" id="PSS10537.1"/>
    </source>
</evidence>
<keyword evidence="3" id="KW-1185">Reference proteome</keyword>
<organism evidence="2 3">
    <name type="scientific">Amorphotheca resinae ATCC 22711</name>
    <dbReference type="NCBI Taxonomy" id="857342"/>
    <lineage>
        <taxon>Eukaryota</taxon>
        <taxon>Fungi</taxon>
        <taxon>Dikarya</taxon>
        <taxon>Ascomycota</taxon>
        <taxon>Pezizomycotina</taxon>
        <taxon>Leotiomycetes</taxon>
        <taxon>Helotiales</taxon>
        <taxon>Amorphothecaceae</taxon>
        <taxon>Amorphotheca</taxon>
    </lineage>
</organism>
<feature type="compositionally biased region" description="Acidic residues" evidence="1">
    <location>
        <begin position="166"/>
        <end position="175"/>
    </location>
</feature>
<sequence>MKQHMDTISLATFKLRVTGDGALVKNLAIKLELMNYLGWQLSKDKKHLIREGDDPKDAECILLPNFKFLEHLSIVGRADKQMQKKHLGILKKAASQVPGFQMPVVDYVGGIVEELKDNDDDSNQESNGKPDEKPDESGNSDNSDNSGHAGGGAHSNTGGSNGNENGDFEGNDEQGNEGHQGDNTNEESENDKDTQEYQAAIQRSINQGLMGVIEAIIKEEESNEDDVE</sequence>
<dbReference type="EMBL" id="KZ679016">
    <property type="protein sequence ID" value="PSS10537.1"/>
    <property type="molecule type" value="Genomic_DNA"/>
</dbReference>